<feature type="region of interest" description="Disordered" evidence="1">
    <location>
        <begin position="80"/>
        <end position="110"/>
    </location>
</feature>
<keyword evidence="2" id="KW-0812">Transmembrane</keyword>
<reference evidence="3" key="1">
    <citation type="submission" date="2016-03" db="EMBL/GenBank/DDBJ databases">
        <title>Updated assembly of Pseudogymnoascus destructans, the fungus causing white-nose syndrome of bats.</title>
        <authorList>
            <person name="Palmer J.M."/>
            <person name="Drees K.P."/>
            <person name="Foster J.T."/>
            <person name="Lindner D.L."/>
        </authorList>
    </citation>
    <scope>NUCLEOTIDE SEQUENCE [LARGE SCALE GENOMIC DNA]</scope>
    <source>
        <strain evidence="3">20631-21</strain>
    </source>
</reference>
<evidence type="ECO:0000256" key="1">
    <source>
        <dbReference type="SAM" id="MobiDB-lite"/>
    </source>
</evidence>
<dbReference type="RefSeq" id="XP_024319762.1">
    <property type="nucleotide sequence ID" value="XM_024472662.1"/>
</dbReference>
<feature type="compositionally biased region" description="Low complexity" evidence="1">
    <location>
        <begin position="135"/>
        <end position="153"/>
    </location>
</feature>
<feature type="compositionally biased region" description="Low complexity" evidence="1">
    <location>
        <begin position="18"/>
        <end position="55"/>
    </location>
</feature>
<protein>
    <submittedName>
        <fullName evidence="3">Uncharacterized protein</fullName>
    </submittedName>
</protein>
<feature type="region of interest" description="Disordered" evidence="1">
    <location>
        <begin position="403"/>
        <end position="431"/>
    </location>
</feature>
<feature type="compositionally biased region" description="Low complexity" evidence="1">
    <location>
        <begin position="160"/>
        <end position="179"/>
    </location>
</feature>
<dbReference type="GeneID" id="36292254"/>
<feature type="compositionally biased region" description="Low complexity" evidence="1">
    <location>
        <begin position="86"/>
        <end position="101"/>
    </location>
</feature>
<feature type="transmembrane region" description="Helical" evidence="2">
    <location>
        <begin position="249"/>
        <end position="274"/>
    </location>
</feature>
<feature type="compositionally biased region" description="Basic and acidic residues" evidence="1">
    <location>
        <begin position="550"/>
        <end position="560"/>
    </location>
</feature>
<name>A0A176ZXD7_9PEZI</name>
<dbReference type="eggNOG" id="ENOG502SR4V">
    <property type="taxonomic scope" value="Eukaryota"/>
</dbReference>
<feature type="region of interest" description="Disordered" evidence="1">
    <location>
        <begin position="1"/>
        <end position="65"/>
    </location>
</feature>
<dbReference type="VEuPathDB" id="FungiDB:GMDG_07648"/>
<accession>A0A176ZXD7</accession>
<dbReference type="Proteomes" id="UP000077154">
    <property type="component" value="Unassembled WGS sequence"/>
</dbReference>
<keyword evidence="2" id="KW-0472">Membrane</keyword>
<dbReference type="OrthoDB" id="5240840at2759"/>
<dbReference type="AlphaFoldDB" id="A0A176ZXD7"/>
<organism evidence="3">
    <name type="scientific">Pseudogymnoascus destructans</name>
    <dbReference type="NCBI Taxonomy" id="655981"/>
    <lineage>
        <taxon>Eukaryota</taxon>
        <taxon>Fungi</taxon>
        <taxon>Dikarya</taxon>
        <taxon>Ascomycota</taxon>
        <taxon>Pezizomycotina</taxon>
        <taxon>Leotiomycetes</taxon>
        <taxon>Thelebolales</taxon>
        <taxon>Thelebolaceae</taxon>
        <taxon>Pseudogymnoascus</taxon>
    </lineage>
</organism>
<feature type="region of interest" description="Disordered" evidence="1">
    <location>
        <begin position="135"/>
        <end position="192"/>
    </location>
</feature>
<gene>
    <name evidence="3" type="ORF">VC83_09217</name>
</gene>
<keyword evidence="2" id="KW-1133">Transmembrane helix</keyword>
<evidence type="ECO:0000256" key="2">
    <source>
        <dbReference type="SAM" id="Phobius"/>
    </source>
</evidence>
<proteinExistence type="predicted"/>
<feature type="region of interest" description="Disordered" evidence="1">
    <location>
        <begin position="443"/>
        <end position="494"/>
    </location>
</feature>
<feature type="compositionally biased region" description="Polar residues" evidence="1">
    <location>
        <begin position="417"/>
        <end position="431"/>
    </location>
</feature>
<feature type="region of interest" description="Disordered" evidence="1">
    <location>
        <begin position="220"/>
        <end position="240"/>
    </location>
</feature>
<dbReference type="EMBL" id="KV441423">
    <property type="protein sequence ID" value="OAF54457.1"/>
    <property type="molecule type" value="Genomic_DNA"/>
</dbReference>
<sequence length="697" mass="72389">MSLPAGRVITTRDGKRYTAVSKTIKSSSKTSTKAATTTQSSGNNSINDGNNNDNNDSNDKSTGVATTTVNPAASVVLGSSTTIQEDAPATTTSDPPATTDPVVEMPSGTVALPTTTPIAEIHPAAVASQFGITTSTSISTPTPTPTQSAQPQAVQPDPKSVTIIVSDTTVSDTTSDISSEPISTTPPAADSAESDIAIPTDLVVPSSTNNEQLIAVIPTVSTDTPTPSGPGSAAESATLESSSQTGQVAIGHLVGGIVGGLSFAALLGCLWLYFMRRRRRRDTLLTPIWVQSEKGPPTAYYEIDNSSVGPTSLGTKWKTKAASRYHGVVGGFTALSSKMDHKPSPSVNLNRGNSQFLAPSFSTHSHSSVSHPPSALTRRERARDWWDRLTADAVFNWALSRHTRPTTADPPSHFTRSRTASPSSRHPSQDLTRYLASKDREMRDAGAAAGLPPDHRRSISLPPPTRSREDLGDGSLGIDFSDAGNPFPNPTAAAPTVATRTLAPNPFADHSTAAAEVSRPQPSVGTTYVADVRRSRGQSFSTPRHPSIRTSRERSRDRDTMLSSATTNTRRGKGRSDPFDLEPEILRGVGAGTRGSVLSDVEGLPSSAGGSLKWGVAGGGGEIPGAGVGVGGGEEKVLGVGLNHESWTSRYSGGSWTSRYSRGSSAGFSGWGDPGPDLGPRGGYGGVGTGVGVGTAM</sequence>
<feature type="region of interest" description="Disordered" evidence="1">
    <location>
        <begin position="530"/>
        <end position="582"/>
    </location>
</feature>
<evidence type="ECO:0000313" key="3">
    <source>
        <dbReference type="EMBL" id="OAF54457.1"/>
    </source>
</evidence>